<keyword evidence="1" id="KW-0812">Transmembrane</keyword>
<dbReference type="EMBL" id="LJCR01000022">
    <property type="protein sequence ID" value="KPV54702.1"/>
    <property type="molecule type" value="Genomic_DNA"/>
</dbReference>
<accession>A0A0P9DGU3</accession>
<protein>
    <recommendedName>
        <fullName evidence="2">DUF2231 domain-containing protein</fullName>
    </recommendedName>
</protein>
<sequence length="146" mass="16335">MYPFHPLTIHLPIGLLLGNALLTMLYLRCGDATLETSAYHCLWLGWLGAALAVVTGIFDATWLVFDPANLRNDALGWINTHAVVGLVMLVVYWQAWQLRRRQPMILSDSTARRGYLVRLALGVVLLVVNGWLGGYLVYSLQLNVRS</sequence>
<evidence type="ECO:0000313" key="4">
    <source>
        <dbReference type="Proteomes" id="UP000050509"/>
    </source>
</evidence>
<feature type="transmembrane region" description="Helical" evidence="1">
    <location>
        <begin position="115"/>
        <end position="138"/>
    </location>
</feature>
<keyword evidence="4" id="KW-1185">Reference proteome</keyword>
<keyword evidence="1" id="KW-0472">Membrane</keyword>
<proteinExistence type="predicted"/>
<dbReference type="AlphaFoldDB" id="A0A0P9DGU3"/>
<evidence type="ECO:0000313" key="3">
    <source>
        <dbReference type="EMBL" id="KPV54702.1"/>
    </source>
</evidence>
<dbReference type="Proteomes" id="UP000050509">
    <property type="component" value="Unassembled WGS sequence"/>
</dbReference>
<evidence type="ECO:0000256" key="1">
    <source>
        <dbReference type="SAM" id="Phobius"/>
    </source>
</evidence>
<feature type="transmembrane region" description="Helical" evidence="1">
    <location>
        <begin position="39"/>
        <end position="65"/>
    </location>
</feature>
<name>A0A0P9DGU3_9CHLR</name>
<feature type="transmembrane region" description="Helical" evidence="1">
    <location>
        <begin position="6"/>
        <end position="27"/>
    </location>
</feature>
<evidence type="ECO:0000259" key="2">
    <source>
        <dbReference type="Pfam" id="PF09990"/>
    </source>
</evidence>
<keyword evidence="1" id="KW-1133">Transmembrane helix</keyword>
<dbReference type="InterPro" id="IPR019251">
    <property type="entry name" value="DUF2231_TM"/>
</dbReference>
<organism evidence="3 4">
    <name type="scientific">Kouleothrix aurantiaca</name>
    <dbReference type="NCBI Taxonomy" id="186479"/>
    <lineage>
        <taxon>Bacteria</taxon>
        <taxon>Bacillati</taxon>
        <taxon>Chloroflexota</taxon>
        <taxon>Chloroflexia</taxon>
        <taxon>Chloroflexales</taxon>
        <taxon>Roseiflexineae</taxon>
        <taxon>Roseiflexaceae</taxon>
        <taxon>Kouleothrix</taxon>
    </lineage>
</organism>
<gene>
    <name evidence="3" type="ORF">SE17_02085</name>
</gene>
<dbReference type="Pfam" id="PF09990">
    <property type="entry name" value="DUF2231"/>
    <property type="match status" value="1"/>
</dbReference>
<reference evidence="3 4" key="1">
    <citation type="submission" date="2015-09" db="EMBL/GenBank/DDBJ databases">
        <title>Draft genome sequence of Kouleothrix aurantiaca JCM 19913.</title>
        <authorList>
            <person name="Hemp J."/>
        </authorList>
    </citation>
    <scope>NUCLEOTIDE SEQUENCE [LARGE SCALE GENOMIC DNA]</scope>
    <source>
        <strain evidence="3 4">COM-B</strain>
    </source>
</reference>
<feature type="domain" description="DUF2231" evidence="2">
    <location>
        <begin position="3"/>
        <end position="144"/>
    </location>
</feature>
<comment type="caution">
    <text evidence="3">The sequence shown here is derived from an EMBL/GenBank/DDBJ whole genome shotgun (WGS) entry which is preliminary data.</text>
</comment>
<feature type="transmembrane region" description="Helical" evidence="1">
    <location>
        <begin position="77"/>
        <end position="95"/>
    </location>
</feature>